<dbReference type="RefSeq" id="WP_052123252.1">
    <property type="nucleotide sequence ID" value="NZ_JRLV01000005.1"/>
</dbReference>
<gene>
    <name evidence="1" type="ORF">Q763_06115</name>
</gene>
<name>A0A0A2LRX4_9FLAO</name>
<keyword evidence="2" id="KW-1185">Reference proteome</keyword>
<reference evidence="1 2" key="1">
    <citation type="submission" date="2013-09" db="EMBL/GenBank/DDBJ databases">
        <authorList>
            <person name="Zeng Z."/>
            <person name="Chen C."/>
        </authorList>
    </citation>
    <scope>NUCLEOTIDE SEQUENCE [LARGE SCALE GENOMIC DNA]</scope>
    <source>
        <strain evidence="1 2">F44-8</strain>
    </source>
</reference>
<dbReference type="AlphaFoldDB" id="A0A0A2LRX4"/>
<dbReference type="eggNOG" id="COG4942">
    <property type="taxonomic scope" value="Bacteria"/>
</dbReference>
<dbReference type="EMBL" id="JRLV01000005">
    <property type="protein sequence ID" value="KGO82664.1"/>
    <property type="molecule type" value="Genomic_DNA"/>
</dbReference>
<comment type="caution">
    <text evidence="1">The sequence shown here is derived from an EMBL/GenBank/DDBJ whole genome shotgun (WGS) entry which is preliminary data.</text>
</comment>
<proteinExistence type="predicted"/>
<accession>A0A0A2LRX4</accession>
<dbReference type="STRING" id="1406840.Q763_06115"/>
<dbReference type="Proteomes" id="UP000030129">
    <property type="component" value="Unassembled WGS sequence"/>
</dbReference>
<dbReference type="Pfam" id="PF19268">
    <property type="entry name" value="CIS_TMP"/>
    <property type="match status" value="1"/>
</dbReference>
<organism evidence="1 2">
    <name type="scientific">Flavobacterium beibuense F44-8</name>
    <dbReference type="NCBI Taxonomy" id="1406840"/>
    <lineage>
        <taxon>Bacteria</taxon>
        <taxon>Pseudomonadati</taxon>
        <taxon>Bacteroidota</taxon>
        <taxon>Flavobacteriia</taxon>
        <taxon>Flavobacteriales</taxon>
        <taxon>Flavobacteriaceae</taxon>
        <taxon>Flavobacterium</taxon>
    </lineage>
</organism>
<evidence type="ECO:0000313" key="1">
    <source>
        <dbReference type="EMBL" id="KGO82664.1"/>
    </source>
</evidence>
<protein>
    <submittedName>
        <fullName evidence="1">Uncharacterized protein</fullName>
    </submittedName>
</protein>
<sequence length="486" mass="56633">MHLIKQNTVDVQCASRSFSNVMHNELSVVLERQLYPKLTVLLDKYAVKSHIWNIDLLEINIQNLSEKNWKNELVEYTLFQIEQYLKANKPLIHEQDNNSNRFNNLLSDNQHAEMLLYQFLKTGMLPENGVANNPEKLIRKINVNDSFVQQLSQYFQNDLNTLIRWIFTMPDALKEKVLTTSLLSGYYPEAITDIVTAYPAKVFTGKNKASIQQWMRFLQWIYVLQQQSLNKKQFYFEELVKASKIHWDISFNELKEFLSQTTTLLKAEKKGCPAQVKAFFKGLEKRLYKSQSVPVYKNQTDTQNITDSTENQSMFTDGGINAVFIKNAGAVILHPFLISLFEQLNLCNNGKWHKKQDQHKAILLVQYLVTGKEQFFENEMPLNKILCGMPVNSTVNTKLKLTKKEKDKCHSLLEAVIEYWKPLNGSSVEALQQTFLQRDGKIDLKNSGIELWVEEKGYDILLEKLPWTINMVKTPFMEDFLICNWY</sequence>
<evidence type="ECO:0000313" key="2">
    <source>
        <dbReference type="Proteomes" id="UP000030129"/>
    </source>
</evidence>
<dbReference type="InterPro" id="IPR045538">
    <property type="entry name" value="CIS_TMP"/>
</dbReference>